<organism evidence="4 5">
    <name type="scientific">Sphingobium quisquiliarum P25</name>
    <dbReference type="NCBI Taxonomy" id="1329909"/>
    <lineage>
        <taxon>Bacteria</taxon>
        <taxon>Pseudomonadati</taxon>
        <taxon>Pseudomonadota</taxon>
        <taxon>Alphaproteobacteria</taxon>
        <taxon>Sphingomonadales</taxon>
        <taxon>Sphingomonadaceae</taxon>
        <taxon>Sphingobium</taxon>
    </lineage>
</organism>
<evidence type="ECO:0000256" key="3">
    <source>
        <dbReference type="SAM" id="SignalP"/>
    </source>
</evidence>
<gene>
    <name evidence="4" type="ORF">L288_19195</name>
</gene>
<feature type="compositionally biased region" description="Low complexity" evidence="2">
    <location>
        <begin position="165"/>
        <end position="181"/>
    </location>
</feature>
<keyword evidence="5" id="KW-1185">Reference proteome</keyword>
<evidence type="ECO:0000313" key="5">
    <source>
        <dbReference type="Proteomes" id="UP000015525"/>
    </source>
</evidence>
<accession>T0GGN3</accession>
<feature type="signal peptide" evidence="3">
    <location>
        <begin position="1"/>
        <end position="26"/>
    </location>
</feature>
<dbReference type="PATRIC" id="fig|1329909.3.peg.3693"/>
<keyword evidence="3" id="KW-0732">Signal</keyword>
<feature type="region of interest" description="Disordered" evidence="2">
    <location>
        <begin position="165"/>
        <end position="190"/>
    </location>
</feature>
<dbReference type="EMBL" id="ATHO01000162">
    <property type="protein sequence ID" value="EQA99811.1"/>
    <property type="molecule type" value="Genomic_DNA"/>
</dbReference>
<feature type="coiled-coil region" evidence="1">
    <location>
        <begin position="114"/>
        <end position="141"/>
    </location>
</feature>
<dbReference type="AlphaFoldDB" id="T0GGN3"/>
<evidence type="ECO:0000256" key="1">
    <source>
        <dbReference type="SAM" id="Coils"/>
    </source>
</evidence>
<protein>
    <submittedName>
        <fullName evidence="4">MASP</fullName>
    </submittedName>
</protein>
<evidence type="ECO:0000313" key="4">
    <source>
        <dbReference type="EMBL" id="EQA99811.1"/>
    </source>
</evidence>
<feature type="chain" id="PRO_5004563750" evidence="3">
    <location>
        <begin position="27"/>
        <end position="207"/>
    </location>
</feature>
<proteinExistence type="predicted"/>
<dbReference type="RefSeq" id="WP_021239840.1">
    <property type="nucleotide sequence ID" value="NZ_ATHO01000162.1"/>
</dbReference>
<comment type="caution">
    <text evidence="4">The sequence shown here is derived from an EMBL/GenBank/DDBJ whole genome shotgun (WGS) entry which is preliminary data.</text>
</comment>
<keyword evidence="1" id="KW-0175">Coiled coil</keyword>
<name>T0GGN3_9SPHN</name>
<dbReference type="Proteomes" id="UP000015525">
    <property type="component" value="Unassembled WGS sequence"/>
</dbReference>
<reference evidence="4 5" key="1">
    <citation type="journal article" date="2013" name="Genome Announc.">
        <title>Draft Genome Sequence of Sphingobium quisquiliarum Strain P25T, a Novel Hexachlorocyclohexane (HCH)-Degrading Bacterium Isolated from an HCH Dumpsite.</title>
        <authorList>
            <person name="Kumar Singh A."/>
            <person name="Sangwan N."/>
            <person name="Sharma A."/>
            <person name="Gupta V."/>
            <person name="Khurana J.P."/>
            <person name="Lal R."/>
        </authorList>
    </citation>
    <scope>NUCLEOTIDE SEQUENCE [LARGE SCALE GENOMIC DNA]</scope>
    <source>
        <strain evidence="4 5">P25</strain>
    </source>
</reference>
<evidence type="ECO:0000256" key="2">
    <source>
        <dbReference type="SAM" id="MobiDB-lite"/>
    </source>
</evidence>
<sequence length="207" mass="20875">MPKTGFTIRTLAAASALFLTAGPALAGDEERALAAIAQAQGKIDAAAKLKASEIDPAVLAKAQASLRLAQERLESGKEQDAIKAAIEAQQFADTAIGQSQARVETDAQVQASTAAAAQQDAAAANARADAAERAAAAAAADARAARAAAVAPPEPAATTVTTETVKTAPATTTRKTTSATRKAVRKTTSAPARATVVEKTTTTVTNR</sequence>